<evidence type="ECO:0000313" key="2">
    <source>
        <dbReference type="EMBL" id="CAE7229218.1"/>
    </source>
</evidence>
<feature type="region of interest" description="Disordered" evidence="1">
    <location>
        <begin position="188"/>
        <end position="229"/>
    </location>
</feature>
<sequence length="287" mass="32208">CRRSQAAIGMEALRLRSSPLHHLGLGVWRQLRQASSRCYVLALFLEMAEGMTFLWPGGGRSYTSSLFRRLAMDLVHCHVADVAKRLPKCSRRVVDIPHMCGGAAPDGRYKKQVASLAAQFGFSLARQKKHTILKRVVDYDGAHHQQTLTAWKTPSNQQETKRLEARVRRMDDPELFDADKLRAMAARVSRSATGATGMSPPVAGRRARTKPRRRDLQRTDASGLSHSQSPDILADYQSSVCNDALQCLPLDMPTSHLLPSRACAGASSTSTRVLPQRRRRRNRWWNK</sequence>
<proteinExistence type="predicted"/>
<keyword evidence="3" id="KW-1185">Reference proteome</keyword>
<dbReference type="EMBL" id="CAJNDS010000704">
    <property type="protein sequence ID" value="CAE7229218.1"/>
    <property type="molecule type" value="Genomic_DNA"/>
</dbReference>
<comment type="caution">
    <text evidence="2">The sequence shown here is derived from an EMBL/GenBank/DDBJ whole genome shotgun (WGS) entry which is preliminary data.</text>
</comment>
<organism evidence="2 3">
    <name type="scientific">Symbiodinium natans</name>
    <dbReference type="NCBI Taxonomy" id="878477"/>
    <lineage>
        <taxon>Eukaryota</taxon>
        <taxon>Sar</taxon>
        <taxon>Alveolata</taxon>
        <taxon>Dinophyceae</taxon>
        <taxon>Suessiales</taxon>
        <taxon>Symbiodiniaceae</taxon>
        <taxon>Symbiodinium</taxon>
    </lineage>
</organism>
<evidence type="ECO:0000313" key="3">
    <source>
        <dbReference type="Proteomes" id="UP000604046"/>
    </source>
</evidence>
<accession>A0A812KSD1</accession>
<feature type="compositionally biased region" description="Polar residues" evidence="1">
    <location>
        <begin position="219"/>
        <end position="229"/>
    </location>
</feature>
<name>A0A812KSD1_9DINO</name>
<reference evidence="2" key="1">
    <citation type="submission" date="2021-02" db="EMBL/GenBank/DDBJ databases">
        <authorList>
            <person name="Dougan E. K."/>
            <person name="Rhodes N."/>
            <person name="Thang M."/>
            <person name="Chan C."/>
        </authorList>
    </citation>
    <scope>NUCLEOTIDE SEQUENCE</scope>
</reference>
<gene>
    <name evidence="2" type="ORF">SNAT2548_LOCUS9195</name>
</gene>
<dbReference type="Proteomes" id="UP000604046">
    <property type="component" value="Unassembled WGS sequence"/>
</dbReference>
<feature type="compositionally biased region" description="Basic residues" evidence="1">
    <location>
        <begin position="205"/>
        <end position="215"/>
    </location>
</feature>
<protein>
    <submittedName>
        <fullName evidence="2">Uncharacterized protein</fullName>
    </submittedName>
</protein>
<evidence type="ECO:0000256" key="1">
    <source>
        <dbReference type="SAM" id="MobiDB-lite"/>
    </source>
</evidence>
<feature type="non-terminal residue" evidence="2">
    <location>
        <position position="1"/>
    </location>
</feature>
<feature type="compositionally biased region" description="Basic residues" evidence="1">
    <location>
        <begin position="275"/>
        <end position="287"/>
    </location>
</feature>
<feature type="region of interest" description="Disordered" evidence="1">
    <location>
        <begin position="259"/>
        <end position="287"/>
    </location>
</feature>
<dbReference type="AlphaFoldDB" id="A0A812KSD1"/>